<proteinExistence type="predicted"/>
<dbReference type="EMBL" id="CAACVJ010000164">
    <property type="protein sequence ID" value="VEP14174.1"/>
    <property type="molecule type" value="Genomic_DNA"/>
</dbReference>
<evidence type="ECO:0000313" key="1">
    <source>
        <dbReference type="EMBL" id="VEP14174.1"/>
    </source>
</evidence>
<dbReference type="RefSeq" id="WP_144872576.1">
    <property type="nucleotide sequence ID" value="NZ_LR213989.1"/>
</dbReference>
<dbReference type="InterPro" id="IPR011518">
    <property type="entry name" value="Transposase_36"/>
</dbReference>
<dbReference type="Pfam" id="PF07592">
    <property type="entry name" value="DDE_Tnp_ISAZ013"/>
    <property type="match status" value="1"/>
</dbReference>
<organism evidence="1 2">
    <name type="scientific">Hyella patelloides LEGE 07179</name>
    <dbReference type="NCBI Taxonomy" id="945734"/>
    <lineage>
        <taxon>Bacteria</taxon>
        <taxon>Bacillati</taxon>
        <taxon>Cyanobacteriota</taxon>
        <taxon>Cyanophyceae</taxon>
        <taxon>Pleurocapsales</taxon>
        <taxon>Hyellaceae</taxon>
        <taxon>Hyella</taxon>
    </lineage>
</organism>
<sequence length="167" mass="18793">MTGAKRRDFQGQMTIKHCEGSARKAERLFGWGRRNVQLGLNENRSGIICVGLQSSYSGAKRWEELEPLAALALREIAEAHAQQNPTFNSPIAYTRLTAAEAISQLIRQGFESEQLPAPSTMAVILNRMGYRLRKVLKAKPQKKFSKPMPFLRISASKTKKMTRESND</sequence>
<name>A0A563VRU0_9CYAN</name>
<reference evidence="1 2" key="1">
    <citation type="submission" date="2019-01" db="EMBL/GenBank/DDBJ databases">
        <authorList>
            <person name="Brito A."/>
        </authorList>
    </citation>
    <scope>NUCLEOTIDE SEQUENCE [LARGE SCALE GENOMIC DNA]</scope>
    <source>
        <strain evidence="1">1</strain>
    </source>
</reference>
<accession>A0A563VRU0</accession>
<gene>
    <name evidence="1" type="ORF">H1P_2460008</name>
</gene>
<dbReference type="Proteomes" id="UP000320055">
    <property type="component" value="Unassembled WGS sequence"/>
</dbReference>
<protein>
    <submittedName>
        <fullName evidence="1">Mobile element protein</fullName>
    </submittedName>
</protein>
<evidence type="ECO:0000313" key="2">
    <source>
        <dbReference type="Proteomes" id="UP000320055"/>
    </source>
</evidence>
<dbReference type="OrthoDB" id="490441at2"/>
<keyword evidence="2" id="KW-1185">Reference proteome</keyword>
<dbReference type="AlphaFoldDB" id="A0A563VRU0"/>